<dbReference type="AlphaFoldDB" id="A0A562V836"/>
<sequence>MLELYLNRPEELILRDAPAPGTVKENQARIRVTHGGICGSDLRVYKGSIPYATYPLRPGHEVLGVVVEAGNEVRHKVGTRVVVEPNTFCGECDYCRRGRTNICEQKTPIGVSADGAFAQELLVEGKYLVSVPDEIPDELAILIEPLSVTVHALKKAAISPGTSVAVLGCGTEGLFSIALALFKGARVTAVDVNPRKFDVAKQLGDVRVLHPGEIGDELFDVVVEAAGVRSSIEQSMRIVRPGGEIVAIGITGEPVEYPVMKIVRSEVTIHGSIIYTLEDWADAIGYLQDPRFNIRPILSKIMPLTEYQQAFADALSGDYAKIVLRF</sequence>
<dbReference type="InterPro" id="IPR020843">
    <property type="entry name" value="ER"/>
</dbReference>
<dbReference type="Gene3D" id="3.40.50.720">
    <property type="entry name" value="NAD(P)-binding Rossmann-like Domain"/>
    <property type="match status" value="1"/>
</dbReference>
<dbReference type="InterPro" id="IPR011032">
    <property type="entry name" value="GroES-like_sf"/>
</dbReference>
<evidence type="ECO:0000256" key="3">
    <source>
        <dbReference type="ARBA" id="ARBA00023002"/>
    </source>
</evidence>
<name>A0A562V836_9BACT</name>
<keyword evidence="6" id="KW-1185">Reference proteome</keyword>
<dbReference type="Pfam" id="PF08240">
    <property type="entry name" value="ADH_N"/>
    <property type="match status" value="1"/>
</dbReference>
<dbReference type="RefSeq" id="WP_145025339.1">
    <property type="nucleotide sequence ID" value="NZ_VLLN01000032.1"/>
</dbReference>
<dbReference type="EMBL" id="VLLN01000032">
    <property type="protein sequence ID" value="TWJ14023.1"/>
    <property type="molecule type" value="Genomic_DNA"/>
</dbReference>
<dbReference type="Pfam" id="PF00107">
    <property type="entry name" value="ADH_zinc_N"/>
    <property type="match status" value="1"/>
</dbReference>
<comment type="caution">
    <text evidence="5">The sequence shown here is derived from an EMBL/GenBank/DDBJ whole genome shotgun (WGS) entry which is preliminary data.</text>
</comment>
<accession>A0A562V836</accession>
<protein>
    <submittedName>
        <fullName evidence="5">L-iditol 2-dehydrogenase</fullName>
    </submittedName>
</protein>
<dbReference type="SUPFAM" id="SSF50129">
    <property type="entry name" value="GroES-like"/>
    <property type="match status" value="1"/>
</dbReference>
<evidence type="ECO:0000313" key="5">
    <source>
        <dbReference type="EMBL" id="TWJ14023.1"/>
    </source>
</evidence>
<dbReference type="Proteomes" id="UP000319449">
    <property type="component" value="Unassembled WGS sequence"/>
</dbReference>
<organism evidence="5 6">
    <name type="scientific">Geobacter argillaceus</name>
    <dbReference type="NCBI Taxonomy" id="345631"/>
    <lineage>
        <taxon>Bacteria</taxon>
        <taxon>Pseudomonadati</taxon>
        <taxon>Thermodesulfobacteriota</taxon>
        <taxon>Desulfuromonadia</taxon>
        <taxon>Geobacterales</taxon>
        <taxon>Geobacteraceae</taxon>
        <taxon>Geobacter</taxon>
    </lineage>
</organism>
<dbReference type="Gene3D" id="3.90.180.10">
    <property type="entry name" value="Medium-chain alcohol dehydrogenases, catalytic domain"/>
    <property type="match status" value="1"/>
</dbReference>
<dbReference type="PANTHER" id="PTHR43401:SF2">
    <property type="entry name" value="L-THREONINE 3-DEHYDROGENASE"/>
    <property type="match status" value="1"/>
</dbReference>
<keyword evidence="3" id="KW-0560">Oxidoreductase</keyword>
<evidence type="ECO:0000256" key="1">
    <source>
        <dbReference type="ARBA" id="ARBA00022723"/>
    </source>
</evidence>
<reference evidence="5 6" key="1">
    <citation type="submission" date="2019-07" db="EMBL/GenBank/DDBJ databases">
        <title>Genomic Encyclopedia of Archaeal and Bacterial Type Strains, Phase II (KMG-II): from individual species to whole genera.</title>
        <authorList>
            <person name="Goeker M."/>
        </authorList>
    </citation>
    <scope>NUCLEOTIDE SEQUENCE [LARGE SCALE GENOMIC DNA]</scope>
    <source>
        <strain evidence="5 6">ATCC BAA-1139</strain>
    </source>
</reference>
<dbReference type="PANTHER" id="PTHR43401">
    <property type="entry name" value="L-THREONINE 3-DEHYDROGENASE"/>
    <property type="match status" value="1"/>
</dbReference>
<dbReference type="InterPro" id="IPR050129">
    <property type="entry name" value="Zn_alcohol_dh"/>
</dbReference>
<dbReference type="GO" id="GO:0046872">
    <property type="term" value="F:metal ion binding"/>
    <property type="evidence" value="ECO:0007669"/>
    <property type="project" value="UniProtKB-KW"/>
</dbReference>
<feature type="domain" description="Enoyl reductase (ER)" evidence="4">
    <location>
        <begin position="7"/>
        <end position="324"/>
    </location>
</feature>
<proteinExistence type="predicted"/>
<dbReference type="InterPro" id="IPR036291">
    <property type="entry name" value="NAD(P)-bd_dom_sf"/>
</dbReference>
<dbReference type="SUPFAM" id="SSF51735">
    <property type="entry name" value="NAD(P)-binding Rossmann-fold domains"/>
    <property type="match status" value="1"/>
</dbReference>
<evidence type="ECO:0000256" key="2">
    <source>
        <dbReference type="ARBA" id="ARBA00022833"/>
    </source>
</evidence>
<dbReference type="GO" id="GO:0016491">
    <property type="term" value="F:oxidoreductase activity"/>
    <property type="evidence" value="ECO:0007669"/>
    <property type="project" value="UniProtKB-KW"/>
</dbReference>
<gene>
    <name evidence="5" type="ORF">JN12_03594</name>
</gene>
<dbReference type="SMART" id="SM00829">
    <property type="entry name" value="PKS_ER"/>
    <property type="match status" value="1"/>
</dbReference>
<evidence type="ECO:0000259" key="4">
    <source>
        <dbReference type="SMART" id="SM00829"/>
    </source>
</evidence>
<keyword evidence="2" id="KW-0862">Zinc</keyword>
<dbReference type="InterPro" id="IPR013149">
    <property type="entry name" value="ADH-like_C"/>
</dbReference>
<dbReference type="InterPro" id="IPR013154">
    <property type="entry name" value="ADH-like_N"/>
</dbReference>
<keyword evidence="1" id="KW-0479">Metal-binding</keyword>
<evidence type="ECO:0000313" key="6">
    <source>
        <dbReference type="Proteomes" id="UP000319449"/>
    </source>
</evidence>
<dbReference type="OrthoDB" id="9774952at2"/>